<accession>A0ABT5VAM1</accession>
<dbReference type="InterPro" id="IPR002762">
    <property type="entry name" value="CbiX-like"/>
</dbReference>
<dbReference type="EMBL" id="JAOTPO010000001">
    <property type="protein sequence ID" value="MDE5412171.1"/>
    <property type="molecule type" value="Genomic_DNA"/>
</dbReference>
<dbReference type="CDD" id="cd03416">
    <property type="entry name" value="CbiX_SirB_N"/>
    <property type="match status" value="1"/>
</dbReference>
<dbReference type="Gene3D" id="3.40.50.1400">
    <property type="match status" value="2"/>
</dbReference>
<evidence type="ECO:0000313" key="4">
    <source>
        <dbReference type="Proteomes" id="UP001148125"/>
    </source>
</evidence>
<dbReference type="CDD" id="cd03414">
    <property type="entry name" value="CbiX_SirB_C"/>
    <property type="match status" value="1"/>
</dbReference>
<evidence type="ECO:0000256" key="1">
    <source>
        <dbReference type="ARBA" id="ARBA00022723"/>
    </source>
</evidence>
<dbReference type="InterPro" id="IPR050963">
    <property type="entry name" value="Sirohydro_Cobaltochel/CbiX"/>
</dbReference>
<evidence type="ECO:0000256" key="2">
    <source>
        <dbReference type="ARBA" id="ARBA00023239"/>
    </source>
</evidence>
<dbReference type="PANTHER" id="PTHR33542:SF3">
    <property type="entry name" value="SIROHYDROCHLORIN FERROCHELATASE, CHLOROPLASTIC"/>
    <property type="match status" value="1"/>
</dbReference>
<dbReference type="RefSeq" id="WP_275116790.1">
    <property type="nucleotide sequence ID" value="NZ_JAOTPO010000001.1"/>
</dbReference>
<dbReference type="PANTHER" id="PTHR33542">
    <property type="entry name" value="SIROHYDROCHLORIN FERROCHELATASE, CHLOROPLASTIC"/>
    <property type="match status" value="1"/>
</dbReference>
<protein>
    <submittedName>
        <fullName evidence="3">Sirohydrochlorin chelatase</fullName>
    </submittedName>
</protein>
<dbReference type="Pfam" id="PF01903">
    <property type="entry name" value="CbiX"/>
    <property type="match status" value="2"/>
</dbReference>
<keyword evidence="4" id="KW-1185">Reference proteome</keyword>
<dbReference type="Proteomes" id="UP001148125">
    <property type="component" value="Unassembled WGS sequence"/>
</dbReference>
<organism evidence="3 4">
    <name type="scientific">Alkalihalobacterium chitinilyticum</name>
    <dbReference type="NCBI Taxonomy" id="2980103"/>
    <lineage>
        <taxon>Bacteria</taxon>
        <taxon>Bacillati</taxon>
        <taxon>Bacillota</taxon>
        <taxon>Bacilli</taxon>
        <taxon>Bacillales</taxon>
        <taxon>Bacillaceae</taxon>
        <taxon>Alkalihalobacterium</taxon>
    </lineage>
</organism>
<evidence type="ECO:0000313" key="3">
    <source>
        <dbReference type="EMBL" id="MDE5412171.1"/>
    </source>
</evidence>
<keyword evidence="1" id="KW-0479">Metal-binding</keyword>
<comment type="caution">
    <text evidence="3">The sequence shown here is derived from an EMBL/GenBank/DDBJ whole genome shotgun (WGS) entry which is preliminary data.</text>
</comment>
<dbReference type="SUPFAM" id="SSF53800">
    <property type="entry name" value="Chelatase"/>
    <property type="match status" value="1"/>
</dbReference>
<reference evidence="3" key="1">
    <citation type="submission" date="2024-05" db="EMBL/GenBank/DDBJ databases">
        <title>Alkalihalobacillus sp. strain MEB203 novel alkaliphilic bacterium from Lonar Lake, India.</title>
        <authorList>
            <person name="Joshi A."/>
            <person name="Thite S."/>
            <person name="Mengade P."/>
        </authorList>
    </citation>
    <scope>NUCLEOTIDE SEQUENCE</scope>
    <source>
        <strain evidence="3">MEB 203</strain>
    </source>
</reference>
<proteinExistence type="predicted"/>
<gene>
    <name evidence="3" type="ORF">N7Z68_02065</name>
</gene>
<name>A0ABT5VAM1_9BACI</name>
<sequence>MDGVLYIGHGSRINAGNKQFLVFINKVMEMLPLLIKEVAFIELTKPTIQDGIKSCIEQGATRIFIQPVLLLEAGHAKKDIPEEIGKAKELYPEVQFIYGSPIGVDDRMIDIVFDRLQEKGFQKETNDKIKASVLLVGRGSSDMEAKADFEEIARRLKEKLQLNQVTPSYLAASEPIFEDGLKQIIEGDNEIIYVMPYLLFTGVLMKRMGRAIIDLETTDHKQVHLCNFLGYHEQIRNLIYSKTIELMKGSHHELHAN</sequence>
<keyword evidence="2" id="KW-0456">Lyase</keyword>